<accession>A0A2P2PKB2</accession>
<proteinExistence type="predicted"/>
<sequence length="52" mass="6068">MQRTMHKQHHLLEGLIASIVISECSISSRVTFKRQDKLIISFLRGEYCSVYN</sequence>
<dbReference type="EMBL" id="GGEC01074696">
    <property type="protein sequence ID" value="MBX55180.1"/>
    <property type="molecule type" value="Transcribed_RNA"/>
</dbReference>
<reference evidence="1" key="1">
    <citation type="submission" date="2018-02" db="EMBL/GenBank/DDBJ databases">
        <title>Rhizophora mucronata_Transcriptome.</title>
        <authorList>
            <person name="Meera S.P."/>
            <person name="Sreeshan A."/>
            <person name="Augustine A."/>
        </authorList>
    </citation>
    <scope>NUCLEOTIDE SEQUENCE</scope>
    <source>
        <tissue evidence="1">Leaf</tissue>
    </source>
</reference>
<evidence type="ECO:0000313" key="1">
    <source>
        <dbReference type="EMBL" id="MBX55180.1"/>
    </source>
</evidence>
<organism evidence="1">
    <name type="scientific">Rhizophora mucronata</name>
    <name type="common">Asiatic mangrove</name>
    <dbReference type="NCBI Taxonomy" id="61149"/>
    <lineage>
        <taxon>Eukaryota</taxon>
        <taxon>Viridiplantae</taxon>
        <taxon>Streptophyta</taxon>
        <taxon>Embryophyta</taxon>
        <taxon>Tracheophyta</taxon>
        <taxon>Spermatophyta</taxon>
        <taxon>Magnoliopsida</taxon>
        <taxon>eudicotyledons</taxon>
        <taxon>Gunneridae</taxon>
        <taxon>Pentapetalae</taxon>
        <taxon>rosids</taxon>
        <taxon>fabids</taxon>
        <taxon>Malpighiales</taxon>
        <taxon>Rhizophoraceae</taxon>
        <taxon>Rhizophora</taxon>
    </lineage>
</organism>
<dbReference type="AlphaFoldDB" id="A0A2P2PKB2"/>
<name>A0A2P2PKB2_RHIMU</name>
<protein>
    <submittedName>
        <fullName evidence="1">Uncharacterized protein</fullName>
    </submittedName>
</protein>